<proteinExistence type="predicted"/>
<dbReference type="InterPro" id="IPR025836">
    <property type="entry name" value="Zn_knuckle_CX2CX4HX4C"/>
</dbReference>
<dbReference type="InterPro" id="IPR001878">
    <property type="entry name" value="Znf_CCHC"/>
</dbReference>
<organism evidence="3 4">
    <name type="scientific">Ricinus communis</name>
    <name type="common">Castor bean</name>
    <dbReference type="NCBI Taxonomy" id="3988"/>
    <lineage>
        <taxon>Eukaryota</taxon>
        <taxon>Viridiplantae</taxon>
        <taxon>Streptophyta</taxon>
        <taxon>Embryophyta</taxon>
        <taxon>Tracheophyta</taxon>
        <taxon>Spermatophyta</taxon>
        <taxon>Magnoliopsida</taxon>
        <taxon>eudicotyledons</taxon>
        <taxon>Gunneridae</taxon>
        <taxon>Pentapetalae</taxon>
        <taxon>rosids</taxon>
        <taxon>fabids</taxon>
        <taxon>Malpighiales</taxon>
        <taxon>Euphorbiaceae</taxon>
        <taxon>Acalyphoideae</taxon>
        <taxon>Acalypheae</taxon>
        <taxon>Ricinus</taxon>
    </lineage>
</organism>
<protein>
    <recommendedName>
        <fullName evidence="2">CCHC-type domain-containing protein</fullName>
    </recommendedName>
</protein>
<dbReference type="InterPro" id="IPR040256">
    <property type="entry name" value="At4g02000-like"/>
</dbReference>
<dbReference type="PROSITE" id="PS50158">
    <property type="entry name" value="ZF_CCHC"/>
    <property type="match status" value="1"/>
</dbReference>
<dbReference type="Pfam" id="PF14392">
    <property type="entry name" value="zf-CCHC_4"/>
    <property type="match status" value="1"/>
</dbReference>
<keyword evidence="1" id="KW-0862">Zinc</keyword>
<name>B9SLI2_RICCO</name>
<dbReference type="Proteomes" id="UP000008311">
    <property type="component" value="Unassembled WGS sequence"/>
</dbReference>
<accession>B9SLI2</accession>
<sequence>MKARSKEAIKAIGARIGTVLDIDDTSMEGLERSVRLRIRIDLRKPLRKRTKIAMGSNKDMWVFFRYERLPSFCYVCGCLGHVMRDCDSRTEDDGYDAMDEKLLPFGDWMRASPFKRTKVIIQDESKSYKTRKCLYNNPKVVEIASEKNETIVEGKEDAVVQVESPTVGELVTKIGGVTVVEPNSSMQSQKPLNNGQSNSVQLHVNIQRDQHLANNDISLTEPTYPKHQPIHVLKNTNFGIPSQEPNPVRSTIDLSRPNHDLSQKNIENKKKARTVTIIHRDTLSKHSDVAPAMIACGSKRKSAEEKELSKEGKFKKAREAELAVVFQSSFSTAGD</sequence>
<dbReference type="EMBL" id="EQ974018">
    <property type="protein sequence ID" value="EEF35482.1"/>
    <property type="molecule type" value="Genomic_DNA"/>
</dbReference>
<gene>
    <name evidence="3" type="ORF">RCOM_0591280</name>
</gene>
<evidence type="ECO:0000256" key="1">
    <source>
        <dbReference type="PROSITE-ProRule" id="PRU00047"/>
    </source>
</evidence>
<keyword evidence="4" id="KW-1185">Reference proteome</keyword>
<reference evidence="4" key="1">
    <citation type="journal article" date="2010" name="Nat. Biotechnol.">
        <title>Draft genome sequence of the oilseed species Ricinus communis.</title>
        <authorList>
            <person name="Chan A.P."/>
            <person name="Crabtree J."/>
            <person name="Zhao Q."/>
            <person name="Lorenzi H."/>
            <person name="Orvis J."/>
            <person name="Puiu D."/>
            <person name="Melake-Berhan A."/>
            <person name="Jones K.M."/>
            <person name="Redman J."/>
            <person name="Chen G."/>
            <person name="Cahoon E.B."/>
            <person name="Gedil M."/>
            <person name="Stanke M."/>
            <person name="Haas B.J."/>
            <person name="Wortman J.R."/>
            <person name="Fraser-Liggett C.M."/>
            <person name="Ravel J."/>
            <person name="Rabinowicz P.D."/>
        </authorList>
    </citation>
    <scope>NUCLEOTIDE SEQUENCE [LARGE SCALE GENOMIC DNA]</scope>
    <source>
        <strain evidence="4">cv. Hale</strain>
    </source>
</reference>
<dbReference type="PANTHER" id="PTHR31286">
    <property type="entry name" value="GLYCINE-RICH CELL WALL STRUCTURAL PROTEIN 1.8-LIKE"/>
    <property type="match status" value="1"/>
</dbReference>
<feature type="domain" description="CCHC-type" evidence="2">
    <location>
        <begin position="73"/>
        <end position="86"/>
    </location>
</feature>
<keyword evidence="1" id="KW-0863">Zinc-finger</keyword>
<evidence type="ECO:0000313" key="3">
    <source>
        <dbReference type="EMBL" id="EEF35482.1"/>
    </source>
</evidence>
<dbReference type="eggNOG" id="ENOG502S9QW">
    <property type="taxonomic scope" value="Eukaryota"/>
</dbReference>
<keyword evidence="1" id="KW-0479">Metal-binding</keyword>
<dbReference type="AlphaFoldDB" id="B9SLI2"/>
<dbReference type="GO" id="GO:0003676">
    <property type="term" value="F:nucleic acid binding"/>
    <property type="evidence" value="ECO:0007669"/>
    <property type="project" value="InterPro"/>
</dbReference>
<evidence type="ECO:0000259" key="2">
    <source>
        <dbReference type="PROSITE" id="PS50158"/>
    </source>
</evidence>
<dbReference type="InParanoid" id="B9SLI2"/>
<dbReference type="GO" id="GO:0008270">
    <property type="term" value="F:zinc ion binding"/>
    <property type="evidence" value="ECO:0007669"/>
    <property type="project" value="UniProtKB-KW"/>
</dbReference>
<evidence type="ECO:0000313" key="4">
    <source>
        <dbReference type="Proteomes" id="UP000008311"/>
    </source>
</evidence>
<dbReference type="PANTHER" id="PTHR31286:SF167">
    <property type="entry name" value="OS09G0268800 PROTEIN"/>
    <property type="match status" value="1"/>
</dbReference>